<comment type="caution">
    <text evidence="2">The sequence shown here is derived from an EMBL/GenBank/DDBJ whole genome shotgun (WGS) entry which is preliminary data.</text>
</comment>
<keyword evidence="1" id="KW-0812">Transmembrane</keyword>
<dbReference type="AlphaFoldDB" id="A0A0F9AWX4"/>
<organism evidence="2">
    <name type="scientific">marine sediment metagenome</name>
    <dbReference type="NCBI Taxonomy" id="412755"/>
    <lineage>
        <taxon>unclassified sequences</taxon>
        <taxon>metagenomes</taxon>
        <taxon>ecological metagenomes</taxon>
    </lineage>
</organism>
<feature type="transmembrane region" description="Helical" evidence="1">
    <location>
        <begin position="29"/>
        <end position="52"/>
    </location>
</feature>
<sequence>MTFEERWAMEEIREERANKAWEVRQKRGLIVASVALFMVLVAIALAVMALLAM</sequence>
<protein>
    <submittedName>
        <fullName evidence="2">Uncharacterized protein</fullName>
    </submittedName>
</protein>
<keyword evidence="1" id="KW-1133">Transmembrane helix</keyword>
<evidence type="ECO:0000313" key="2">
    <source>
        <dbReference type="EMBL" id="KKK76771.1"/>
    </source>
</evidence>
<reference evidence="2" key="1">
    <citation type="journal article" date="2015" name="Nature">
        <title>Complex archaea that bridge the gap between prokaryotes and eukaryotes.</title>
        <authorList>
            <person name="Spang A."/>
            <person name="Saw J.H."/>
            <person name="Jorgensen S.L."/>
            <person name="Zaremba-Niedzwiedzka K."/>
            <person name="Martijn J."/>
            <person name="Lind A.E."/>
            <person name="van Eijk R."/>
            <person name="Schleper C."/>
            <person name="Guy L."/>
            <person name="Ettema T.J."/>
        </authorList>
    </citation>
    <scope>NUCLEOTIDE SEQUENCE</scope>
</reference>
<name>A0A0F9AWX4_9ZZZZ</name>
<keyword evidence="1" id="KW-0472">Membrane</keyword>
<accession>A0A0F9AWX4</accession>
<proteinExistence type="predicted"/>
<gene>
    <name evidence="2" type="ORF">LCGC14_2860300</name>
</gene>
<evidence type="ECO:0000256" key="1">
    <source>
        <dbReference type="SAM" id="Phobius"/>
    </source>
</evidence>
<dbReference type="EMBL" id="LAZR01055262">
    <property type="protein sequence ID" value="KKK76771.1"/>
    <property type="molecule type" value="Genomic_DNA"/>
</dbReference>